<sequence>MSYSFVVAGRLPMSRDAFGAWLDAPVPGPAVISNPGDMFAGWYWDDRPRPEDWSDAPATGTPRDLLAARDPEDTITVVRHERGALEAYLWTPAWSGAWAPAQQRLLLMLAGARVPGHVLFWEDAAGALPDADSLLALLSVTPDRARFLGRTDIGPLLDELRPVEEAFSEAAADPED</sequence>
<dbReference type="Proteomes" id="UP001240236">
    <property type="component" value="Unassembled WGS sequence"/>
</dbReference>
<dbReference type="AlphaFoldDB" id="A0AAE3W9L0"/>
<organism evidence="1 2">
    <name type="scientific">Catenuloplanes indicus</name>
    <dbReference type="NCBI Taxonomy" id="137267"/>
    <lineage>
        <taxon>Bacteria</taxon>
        <taxon>Bacillati</taxon>
        <taxon>Actinomycetota</taxon>
        <taxon>Actinomycetes</taxon>
        <taxon>Micromonosporales</taxon>
        <taxon>Micromonosporaceae</taxon>
        <taxon>Catenuloplanes</taxon>
    </lineage>
</organism>
<accession>A0AAE3W9L0</accession>
<evidence type="ECO:0000313" key="2">
    <source>
        <dbReference type="Proteomes" id="UP001240236"/>
    </source>
</evidence>
<proteinExistence type="predicted"/>
<gene>
    <name evidence="1" type="ORF">J2S42_007858</name>
</gene>
<evidence type="ECO:0000313" key="1">
    <source>
        <dbReference type="EMBL" id="MDQ0371189.1"/>
    </source>
</evidence>
<dbReference type="EMBL" id="JAUSUZ010000001">
    <property type="protein sequence ID" value="MDQ0371189.1"/>
    <property type="molecule type" value="Genomic_DNA"/>
</dbReference>
<comment type="caution">
    <text evidence="1">The sequence shown here is derived from an EMBL/GenBank/DDBJ whole genome shotgun (WGS) entry which is preliminary data.</text>
</comment>
<name>A0AAE3W9L0_9ACTN</name>
<keyword evidence="2" id="KW-1185">Reference proteome</keyword>
<dbReference type="RefSeq" id="WP_307247762.1">
    <property type="nucleotide sequence ID" value="NZ_JAUSUZ010000001.1"/>
</dbReference>
<reference evidence="1 2" key="1">
    <citation type="submission" date="2023-07" db="EMBL/GenBank/DDBJ databases">
        <title>Sequencing the genomes of 1000 actinobacteria strains.</title>
        <authorList>
            <person name="Klenk H.-P."/>
        </authorList>
    </citation>
    <scope>NUCLEOTIDE SEQUENCE [LARGE SCALE GENOMIC DNA]</scope>
    <source>
        <strain evidence="1 2">DSM 44709</strain>
    </source>
</reference>
<protein>
    <submittedName>
        <fullName evidence="1">Uncharacterized protein</fullName>
    </submittedName>
</protein>